<dbReference type="OrthoDB" id="508378at2759"/>
<reference evidence="2 3" key="1">
    <citation type="journal article" date="2018" name="Sci. Rep.">
        <title>Raphidocelis subcapitata (=Pseudokirchneriella subcapitata) provides an insight into genome evolution and environmental adaptations in the Sphaeropleales.</title>
        <authorList>
            <person name="Suzuki S."/>
            <person name="Yamaguchi H."/>
            <person name="Nakajima N."/>
            <person name="Kawachi M."/>
        </authorList>
    </citation>
    <scope>NUCLEOTIDE SEQUENCE [LARGE SCALE GENOMIC DNA]</scope>
    <source>
        <strain evidence="2 3">NIES-35</strain>
    </source>
</reference>
<keyword evidence="3" id="KW-1185">Reference proteome</keyword>
<dbReference type="InterPro" id="IPR036514">
    <property type="entry name" value="SGNH_hydro_sf"/>
</dbReference>
<dbReference type="Proteomes" id="UP000247498">
    <property type="component" value="Unassembled WGS sequence"/>
</dbReference>
<evidence type="ECO:0000313" key="2">
    <source>
        <dbReference type="EMBL" id="GBF96235.1"/>
    </source>
</evidence>
<dbReference type="EMBL" id="BDRX01000076">
    <property type="protein sequence ID" value="GBF96235.1"/>
    <property type="molecule type" value="Genomic_DNA"/>
</dbReference>
<comment type="caution">
    <text evidence="2">The sequence shown here is derived from an EMBL/GenBank/DDBJ whole genome shotgun (WGS) entry which is preliminary data.</text>
</comment>
<dbReference type="InParanoid" id="A0A2V0PGP2"/>
<accession>A0A2V0PGP2</accession>
<dbReference type="SUPFAM" id="SSF52266">
    <property type="entry name" value="SGNH hydrolase"/>
    <property type="match status" value="1"/>
</dbReference>
<feature type="signal peptide" evidence="1">
    <location>
        <begin position="1"/>
        <end position="26"/>
    </location>
</feature>
<dbReference type="PANTHER" id="PTHR34407:SF1">
    <property type="entry name" value="SGNH HYDROLASE-TYPE ESTERASE DOMAIN-CONTAINING PROTEIN"/>
    <property type="match status" value="1"/>
</dbReference>
<protein>
    <recommendedName>
        <fullName evidence="4">SGNH hydrolase-type esterase domain-containing protein</fullName>
    </recommendedName>
</protein>
<evidence type="ECO:0000313" key="3">
    <source>
        <dbReference type="Proteomes" id="UP000247498"/>
    </source>
</evidence>
<dbReference type="PANTHER" id="PTHR34407">
    <property type="entry name" value="EXPRESSED PROTEIN"/>
    <property type="match status" value="1"/>
</dbReference>
<sequence length="416" mass="44445">MAGRGSFGMAALLLGLALLLLAPLHRHYPRCRVASVAATAPAAPAAPAEPAAPAAPAIPRNLTIAIFGGSTTACGGASSRDNCWTYVFGRALEALTNSSVTLINRARGGTEADYFSSCFPRYLSGPKPDLFLLEFAINGGNVTRLVESIYRHTDIPVALVRQMACFPASRYAAGDPTARVSWPEQREEQRTAGYVYRLHEFDLVNELVPYYGSPCSRESLPKLFETRIAPGQHLGDLGHRLLGEFVARELVRNWGAINNASRRAGAPAGSTERESCFYADEGGSSANSIETAFAPEGEGWAFVEKVPGRKDKICWQSAVPGSRLVSVAPVNFDRSTMYLEYSNRPAKLRVSCGPNAAPGGSETFSEITALHGMNGTMVKSASLNGQCHGQRLTVEALDAAPDRLARVCGISMFASG</sequence>
<gene>
    <name evidence="2" type="ORF">Rsub_08780</name>
</gene>
<proteinExistence type="predicted"/>
<name>A0A2V0PGP2_9CHLO</name>
<organism evidence="2 3">
    <name type="scientific">Raphidocelis subcapitata</name>
    <dbReference type="NCBI Taxonomy" id="307507"/>
    <lineage>
        <taxon>Eukaryota</taxon>
        <taxon>Viridiplantae</taxon>
        <taxon>Chlorophyta</taxon>
        <taxon>core chlorophytes</taxon>
        <taxon>Chlorophyceae</taxon>
        <taxon>CS clade</taxon>
        <taxon>Sphaeropleales</taxon>
        <taxon>Selenastraceae</taxon>
        <taxon>Raphidocelis</taxon>
    </lineage>
</organism>
<feature type="chain" id="PRO_5016016992" description="SGNH hydrolase-type esterase domain-containing protein" evidence="1">
    <location>
        <begin position="27"/>
        <end position="416"/>
    </location>
</feature>
<dbReference type="Gene3D" id="3.40.50.1110">
    <property type="entry name" value="SGNH hydrolase"/>
    <property type="match status" value="1"/>
</dbReference>
<evidence type="ECO:0000256" key="1">
    <source>
        <dbReference type="SAM" id="SignalP"/>
    </source>
</evidence>
<dbReference type="CDD" id="cd00229">
    <property type="entry name" value="SGNH_hydrolase"/>
    <property type="match status" value="1"/>
</dbReference>
<dbReference type="AlphaFoldDB" id="A0A2V0PGP2"/>
<evidence type="ECO:0008006" key="4">
    <source>
        <dbReference type="Google" id="ProtNLM"/>
    </source>
</evidence>
<keyword evidence="1" id="KW-0732">Signal</keyword>